<dbReference type="InterPro" id="IPR027417">
    <property type="entry name" value="P-loop_NTPase"/>
</dbReference>
<dbReference type="Proteomes" id="UP001232725">
    <property type="component" value="Unassembled WGS sequence"/>
</dbReference>
<dbReference type="Gene3D" id="1.10.10.10">
    <property type="entry name" value="Winged helix-like DNA-binding domain superfamily/Winged helix DNA-binding domain"/>
    <property type="match status" value="1"/>
</dbReference>
<dbReference type="SUPFAM" id="SSF46894">
    <property type="entry name" value="C-terminal effector domain of the bipartite response regulators"/>
    <property type="match status" value="1"/>
</dbReference>
<dbReference type="SUPFAM" id="SSF52540">
    <property type="entry name" value="P-loop containing nucleoside triphosphate hydrolases"/>
    <property type="match status" value="1"/>
</dbReference>
<protein>
    <submittedName>
        <fullName evidence="4">LuxR C-terminal-related transcriptional regulator</fullName>
    </submittedName>
</protein>
<dbReference type="PROSITE" id="PS50043">
    <property type="entry name" value="HTH_LUXR_2"/>
    <property type="match status" value="1"/>
</dbReference>
<comment type="caution">
    <text evidence="4">The sequence shown here is derived from an EMBL/GenBank/DDBJ whole genome shotgun (WGS) entry which is preliminary data.</text>
</comment>
<dbReference type="InterPro" id="IPR039420">
    <property type="entry name" value="WalR-like"/>
</dbReference>
<dbReference type="RefSeq" id="WP_305997673.1">
    <property type="nucleotide sequence ID" value="NZ_JAVALS010000019.1"/>
</dbReference>
<reference evidence="4 5" key="1">
    <citation type="submission" date="2023-08" db="EMBL/GenBank/DDBJ databases">
        <title>Arthrobacter horti sp. nov., isolated from forest soil.</title>
        <authorList>
            <person name="Park M."/>
        </authorList>
    </citation>
    <scope>NUCLEOTIDE SEQUENCE [LARGE SCALE GENOMIC DNA]</scope>
    <source>
        <strain evidence="4 5">YJM1</strain>
    </source>
</reference>
<sequence length="846" mass="90563">MIFEDEVAVARAALRQGKSVRIVGGRGSGKSTVLAAVTSVLERTGETVWWIRGEPAAAEQPGYVVDRWSSELGVPARPRSLAGTVDELTARVGPTAVLAVDDLHLVDPLSLKVLASVRDRLGLRTVLALPVDPERHLDFPPRWPERMVTLEPITIAQTAQMAHEVLGGGLDSAATARVYGKTGGIPLLVSAVLLSARDRGLLVEQDGLWMQSGATLWNPDLIPLTVEFLGGDDSELTETLRALSLRDAVSLEEALKTYGQEVLGRAADRGLVRVGPASRGSTVSPWPPILVDCFRRGVHPQRRDYDERRGPATALGDRDTATMATLARTFESHEQELSDLAHRAWQDAPGPATAVAYFREASGDPRRAQHVGRVLQETAGRRFEASSDDFLLAFARAQWLALQEGDPAGARILLRDFAQDNRRWAGTAAAAVSLLDMMTGGGVSAQASHLARDPGDPLGLCRGVDTLMLLALGRVSEARELSEAPGSTGPLGRVGSWSGLIIPLMEGDVDRCVAAATEMMTRSATGLDRSSFVMASYVAIMGHHYRGEGQALRNVLDEALLVGCPEILFIPAFAAFLNLRGLTAFFDGQTAAQEDHLYEASLLSPQMGPFLGMGIDIVRAVTEQPLASDAFDEEVAACVRQRREKGYVLGAVQTAYSCLAVGFGPKTAEEFRRALAESDIPLFQPLGALVACLQDGRLEDVERAVEDSVHCPEYMLFLLVRSAAQAEETAGRTERAGRLRELSATLAGSGGRHSEPLAPAAAGDGATTVSPRELEVGLLSGRLTNQQIADRLGLSVRTVDNHISNALKKTGTASRHELYRFLTGEPGRAGVVPSARAAAPRQGTPR</sequence>
<name>A0ABT9ISS8_9MICC</name>
<feature type="domain" description="HTH luxR-type" evidence="3">
    <location>
        <begin position="762"/>
        <end position="826"/>
    </location>
</feature>
<dbReference type="PANTHER" id="PTHR43214">
    <property type="entry name" value="TWO-COMPONENT RESPONSE REGULATOR"/>
    <property type="match status" value="1"/>
</dbReference>
<dbReference type="InterPro" id="IPR000792">
    <property type="entry name" value="Tscrpt_reg_LuxR_C"/>
</dbReference>
<dbReference type="CDD" id="cd06170">
    <property type="entry name" value="LuxR_C_like"/>
    <property type="match status" value="1"/>
</dbReference>
<evidence type="ECO:0000313" key="4">
    <source>
        <dbReference type="EMBL" id="MDP5228628.1"/>
    </source>
</evidence>
<keyword evidence="1" id="KW-0238">DNA-binding</keyword>
<dbReference type="InterPro" id="IPR036388">
    <property type="entry name" value="WH-like_DNA-bd_sf"/>
</dbReference>
<evidence type="ECO:0000256" key="2">
    <source>
        <dbReference type="SAM" id="MobiDB-lite"/>
    </source>
</evidence>
<evidence type="ECO:0000256" key="1">
    <source>
        <dbReference type="ARBA" id="ARBA00023125"/>
    </source>
</evidence>
<organism evidence="4 5">
    <name type="scientific">Arthrobacter horti</name>
    <dbReference type="NCBI Taxonomy" id="3068273"/>
    <lineage>
        <taxon>Bacteria</taxon>
        <taxon>Bacillati</taxon>
        <taxon>Actinomycetota</taxon>
        <taxon>Actinomycetes</taxon>
        <taxon>Micrococcales</taxon>
        <taxon>Micrococcaceae</taxon>
        <taxon>Arthrobacter</taxon>
    </lineage>
</organism>
<keyword evidence="5" id="KW-1185">Reference proteome</keyword>
<accession>A0ABT9ISS8</accession>
<evidence type="ECO:0000313" key="5">
    <source>
        <dbReference type="Proteomes" id="UP001232725"/>
    </source>
</evidence>
<gene>
    <name evidence="4" type="ORF">Q9R02_15835</name>
</gene>
<dbReference type="InterPro" id="IPR016032">
    <property type="entry name" value="Sig_transdc_resp-reg_C-effctor"/>
</dbReference>
<dbReference type="Pfam" id="PF00196">
    <property type="entry name" value="GerE"/>
    <property type="match status" value="1"/>
</dbReference>
<evidence type="ECO:0000259" key="3">
    <source>
        <dbReference type="PROSITE" id="PS50043"/>
    </source>
</evidence>
<dbReference type="SMART" id="SM00421">
    <property type="entry name" value="HTH_LUXR"/>
    <property type="match status" value="1"/>
</dbReference>
<feature type="region of interest" description="Disordered" evidence="2">
    <location>
        <begin position="746"/>
        <end position="766"/>
    </location>
</feature>
<proteinExistence type="predicted"/>
<dbReference type="EMBL" id="JAVALS010000019">
    <property type="protein sequence ID" value="MDP5228628.1"/>
    <property type="molecule type" value="Genomic_DNA"/>
</dbReference>